<name>A0A0S2KK04_9BACT</name>
<keyword evidence="3" id="KW-1185">Reference proteome</keyword>
<keyword evidence="1" id="KW-0732">Signal</keyword>
<dbReference type="PROSITE" id="PS51257">
    <property type="entry name" value="PROKAR_LIPOPROTEIN"/>
    <property type="match status" value="1"/>
</dbReference>
<evidence type="ECO:0000313" key="2">
    <source>
        <dbReference type="EMBL" id="ALO48430.1"/>
    </source>
</evidence>
<dbReference type="KEGG" id="peo:AS203_04495"/>
<proteinExistence type="predicted"/>
<reference evidence="3" key="1">
    <citation type="submission" date="2015-11" db="EMBL/GenBank/DDBJ databases">
        <authorList>
            <person name="Holder M.E."/>
            <person name="Ajami N.J."/>
            <person name="Petrosino J.F."/>
        </authorList>
    </citation>
    <scope>NUCLEOTIDE SEQUENCE [LARGE SCALE GENOMIC DNA]</scope>
    <source>
        <strain evidence="3">F0113</strain>
    </source>
</reference>
<evidence type="ECO:0000313" key="3">
    <source>
        <dbReference type="Proteomes" id="UP000056252"/>
    </source>
</evidence>
<protein>
    <recommendedName>
        <fullName evidence="4">Hepatitis A virus cellular receptor 1</fullName>
    </recommendedName>
</protein>
<dbReference type="STRING" id="76123.AS203_04495"/>
<dbReference type="EMBL" id="CP013195">
    <property type="protein sequence ID" value="ALO48430.1"/>
    <property type="molecule type" value="Genomic_DNA"/>
</dbReference>
<dbReference type="AlphaFoldDB" id="A0A0S2KK04"/>
<dbReference type="RefSeq" id="WP_025065851.1">
    <property type="nucleotide sequence ID" value="NZ_CP013195.1"/>
</dbReference>
<evidence type="ECO:0000256" key="1">
    <source>
        <dbReference type="SAM" id="SignalP"/>
    </source>
</evidence>
<feature type="signal peptide" evidence="1">
    <location>
        <begin position="1"/>
        <end position="24"/>
    </location>
</feature>
<organism evidence="2 3">
    <name type="scientific">Hoylesella enoeca</name>
    <dbReference type="NCBI Taxonomy" id="76123"/>
    <lineage>
        <taxon>Bacteria</taxon>
        <taxon>Pseudomonadati</taxon>
        <taxon>Bacteroidota</taxon>
        <taxon>Bacteroidia</taxon>
        <taxon>Bacteroidales</taxon>
        <taxon>Prevotellaceae</taxon>
        <taxon>Hoylesella</taxon>
    </lineage>
</organism>
<dbReference type="Proteomes" id="UP000056252">
    <property type="component" value="Chromosome"/>
</dbReference>
<feature type="chain" id="PRO_5006601810" description="Hepatitis A virus cellular receptor 1" evidence="1">
    <location>
        <begin position="25"/>
        <end position="181"/>
    </location>
</feature>
<gene>
    <name evidence="2" type="ORF">AS203_04495</name>
</gene>
<dbReference type="eggNOG" id="ENOG502ZSR7">
    <property type="taxonomic scope" value="Bacteria"/>
</dbReference>
<sequence>MKQISTLMAMMLVTLLSFTFTSCDEDSDIAYTLEGTWRGNMYVSSTYNGRTYDATYSEICFLRDPYTYSSGSGYWIDYYRNTGWGRNYVANHINWTVDNGTIAVYFVEEGTSVMIRDYRLNDNYFQGTIYHGTQMVDFSLTHVSSPNWNDFDYGWSYYGYSRAVTDSASVSERPVRFIRSK</sequence>
<evidence type="ECO:0008006" key="4">
    <source>
        <dbReference type="Google" id="ProtNLM"/>
    </source>
</evidence>
<accession>A0A0S2KK04</accession>